<accession>A0ABT3FPX5</accession>
<gene>
    <name evidence="2" type="ORF">OKA04_12885</name>
</gene>
<protein>
    <submittedName>
        <fullName evidence="2">Uncharacterized protein</fullName>
    </submittedName>
</protein>
<reference evidence="2 3" key="1">
    <citation type="submission" date="2022-10" db="EMBL/GenBank/DDBJ databases">
        <title>Luteolibacter flavescens strain MCCC 1K03193, whole genome shotgun sequencing project.</title>
        <authorList>
            <person name="Zhao G."/>
            <person name="Shen L."/>
        </authorList>
    </citation>
    <scope>NUCLEOTIDE SEQUENCE [LARGE SCALE GENOMIC DNA]</scope>
    <source>
        <strain evidence="2 3">MCCC 1K03193</strain>
    </source>
</reference>
<evidence type="ECO:0000313" key="2">
    <source>
        <dbReference type="EMBL" id="MCW1885627.1"/>
    </source>
</evidence>
<sequence length="69" mass="7591">MQYEVIDPKGIHVDGRNVQRGRVIPIPEGAALNAFLHFKQVRKREEKPAKPADGPPAPPPGKEAGKQEK</sequence>
<proteinExistence type="predicted"/>
<dbReference type="RefSeq" id="WP_264501581.1">
    <property type="nucleotide sequence ID" value="NZ_JAPDDS010000006.1"/>
</dbReference>
<dbReference type="EMBL" id="JAPDDS010000006">
    <property type="protein sequence ID" value="MCW1885627.1"/>
    <property type="molecule type" value="Genomic_DNA"/>
</dbReference>
<dbReference type="Proteomes" id="UP001207930">
    <property type="component" value="Unassembled WGS sequence"/>
</dbReference>
<name>A0ABT3FPX5_9BACT</name>
<organism evidence="2 3">
    <name type="scientific">Luteolibacter flavescens</name>
    <dbReference type="NCBI Taxonomy" id="1859460"/>
    <lineage>
        <taxon>Bacteria</taxon>
        <taxon>Pseudomonadati</taxon>
        <taxon>Verrucomicrobiota</taxon>
        <taxon>Verrucomicrobiia</taxon>
        <taxon>Verrucomicrobiales</taxon>
        <taxon>Verrucomicrobiaceae</taxon>
        <taxon>Luteolibacter</taxon>
    </lineage>
</organism>
<evidence type="ECO:0000256" key="1">
    <source>
        <dbReference type="SAM" id="MobiDB-lite"/>
    </source>
</evidence>
<comment type="caution">
    <text evidence="2">The sequence shown here is derived from an EMBL/GenBank/DDBJ whole genome shotgun (WGS) entry which is preliminary data.</text>
</comment>
<keyword evidence="3" id="KW-1185">Reference proteome</keyword>
<feature type="region of interest" description="Disordered" evidence="1">
    <location>
        <begin position="42"/>
        <end position="69"/>
    </location>
</feature>
<evidence type="ECO:0000313" key="3">
    <source>
        <dbReference type="Proteomes" id="UP001207930"/>
    </source>
</evidence>